<proteinExistence type="predicted"/>
<dbReference type="RefSeq" id="XP_005182776.1">
    <property type="nucleotide sequence ID" value="XM_005182719.3"/>
</dbReference>
<feature type="domain" description="Myb/SANT-like DNA-binding" evidence="3">
    <location>
        <begin position="34"/>
        <end position="120"/>
    </location>
</feature>
<feature type="coiled-coil region" evidence="1">
    <location>
        <begin position="222"/>
        <end position="256"/>
    </location>
</feature>
<dbReference type="EnsemblMetazoa" id="MDOA011569-RA">
    <property type="protein sequence ID" value="MDOA011569-PA"/>
    <property type="gene ID" value="MDOA011569"/>
</dbReference>
<dbReference type="PANTHER" id="PTHR22666:SF3">
    <property type="entry name" value="MYB_SANT-LIKE DNA-BINDING DOMAIN-CONTAINING PROTEIN 1"/>
    <property type="match status" value="1"/>
</dbReference>
<evidence type="ECO:0000259" key="3">
    <source>
        <dbReference type="Pfam" id="PF13837"/>
    </source>
</evidence>
<dbReference type="OrthoDB" id="691673at2759"/>
<dbReference type="Gene3D" id="1.10.10.60">
    <property type="entry name" value="Homeodomain-like"/>
    <property type="match status" value="1"/>
</dbReference>
<gene>
    <name evidence="4" type="primary">101893981</name>
    <name evidence="6" type="synonym">LOC101893981</name>
</gene>
<evidence type="ECO:0000256" key="1">
    <source>
        <dbReference type="SAM" id="Coils"/>
    </source>
</evidence>
<dbReference type="GeneID" id="101893981"/>
<feature type="region of interest" description="Disordered" evidence="2">
    <location>
        <begin position="1"/>
        <end position="33"/>
    </location>
</feature>
<dbReference type="Pfam" id="PF13837">
    <property type="entry name" value="Myb_DNA-bind_4"/>
    <property type="match status" value="1"/>
</dbReference>
<dbReference type="InterPro" id="IPR026095">
    <property type="entry name" value="Myb/SANT-like_DNA-bd_dom_prot"/>
</dbReference>
<evidence type="ECO:0000313" key="4">
    <source>
        <dbReference type="EnsemblMetazoa" id="MDOA011569-PA"/>
    </source>
</evidence>
<dbReference type="GO" id="GO:0016604">
    <property type="term" value="C:nuclear body"/>
    <property type="evidence" value="ECO:0007669"/>
    <property type="project" value="TreeGrafter"/>
</dbReference>
<protein>
    <submittedName>
        <fullName evidence="6">Uncharacterized protein LOC101893981</fullName>
    </submittedName>
</protein>
<keyword evidence="5" id="KW-1185">Reference proteome</keyword>
<dbReference type="eggNOG" id="KOG4282">
    <property type="taxonomic scope" value="Eukaryota"/>
</dbReference>
<name>A0A1I8N4V8_MUSDO</name>
<evidence type="ECO:0000256" key="2">
    <source>
        <dbReference type="SAM" id="MobiDB-lite"/>
    </source>
</evidence>
<dbReference type="GO" id="GO:0045893">
    <property type="term" value="P:positive regulation of DNA-templated transcription"/>
    <property type="evidence" value="ECO:0007669"/>
    <property type="project" value="TreeGrafter"/>
</dbReference>
<reference evidence="6" key="2">
    <citation type="submission" date="2025-04" db="UniProtKB">
        <authorList>
            <consortium name="RefSeq"/>
        </authorList>
    </citation>
    <scope>IDENTIFICATION</scope>
    <source>
        <strain evidence="6">Aabys</strain>
    </source>
</reference>
<accession>A0A1I8N4V8</accession>
<sequence>MKRTRQSLVADGKHSNSSYNHQKTQQDERDVRRRKRWNEDSEEYLIQLWYHNVDILRGNRRTGDVYEEFAKEMASEGYHFTAVEIQCKLHNLTNKYKLEKRKLAIEGGISEWRFYSIVDKIYKALRSDPDETLENRNKEIEEEEDTRQYYNEDSMLSAEEIDNPVKKIEIESHKDESFYSNEEVVNDLKPVKKSESAQKQSRPKRDYNREILEMLKNCQDIMQTEAEERKKSDAKMLQLQRELVAIEKERNEILKELLA</sequence>
<evidence type="ECO:0000313" key="6">
    <source>
        <dbReference type="RefSeq" id="XP_005182776.1"/>
    </source>
</evidence>
<dbReference type="Proteomes" id="UP001652621">
    <property type="component" value="Unplaced"/>
</dbReference>
<keyword evidence="1" id="KW-0175">Coiled coil</keyword>
<reference evidence="4" key="1">
    <citation type="submission" date="2020-05" db="UniProtKB">
        <authorList>
            <consortium name="EnsemblMetazoa"/>
        </authorList>
    </citation>
    <scope>IDENTIFICATION</scope>
    <source>
        <strain evidence="4">Aabys</strain>
    </source>
</reference>
<organism evidence="4">
    <name type="scientific">Musca domestica</name>
    <name type="common">House fly</name>
    <dbReference type="NCBI Taxonomy" id="7370"/>
    <lineage>
        <taxon>Eukaryota</taxon>
        <taxon>Metazoa</taxon>
        <taxon>Ecdysozoa</taxon>
        <taxon>Arthropoda</taxon>
        <taxon>Hexapoda</taxon>
        <taxon>Insecta</taxon>
        <taxon>Pterygota</taxon>
        <taxon>Neoptera</taxon>
        <taxon>Endopterygota</taxon>
        <taxon>Diptera</taxon>
        <taxon>Brachycera</taxon>
        <taxon>Muscomorpha</taxon>
        <taxon>Muscoidea</taxon>
        <taxon>Muscidae</taxon>
        <taxon>Musca</taxon>
    </lineage>
</organism>
<evidence type="ECO:0000313" key="5">
    <source>
        <dbReference type="Proteomes" id="UP001652621"/>
    </source>
</evidence>
<dbReference type="VEuPathDB" id="VectorBase:MDOA011569"/>
<dbReference type="PANTHER" id="PTHR22666">
    <property type="entry name" value="MYB_SANT-LIKE DNA-BINDING DOMAIN-CONTAINING PROTEIN 1"/>
    <property type="match status" value="1"/>
</dbReference>
<dbReference type="KEGG" id="mde:101893981"/>
<dbReference type="VEuPathDB" id="VectorBase:MDOMA2_007080"/>
<dbReference type="AlphaFoldDB" id="A0A1I8N4V8"/>
<dbReference type="InterPro" id="IPR044822">
    <property type="entry name" value="Myb_DNA-bind_4"/>
</dbReference>